<dbReference type="GO" id="GO:0005524">
    <property type="term" value="F:ATP binding"/>
    <property type="evidence" value="ECO:0007669"/>
    <property type="project" value="UniProtKB-UniRule"/>
</dbReference>
<dbReference type="InterPro" id="IPR001609">
    <property type="entry name" value="Myosin_head_motor_dom-like"/>
</dbReference>
<dbReference type="GO" id="GO:0016020">
    <property type="term" value="C:membrane"/>
    <property type="evidence" value="ECO:0007669"/>
    <property type="project" value="TreeGrafter"/>
</dbReference>
<dbReference type="CDD" id="cd23767">
    <property type="entry name" value="IQCD"/>
    <property type="match status" value="2"/>
</dbReference>
<proteinExistence type="inferred from homology"/>
<organism evidence="10 11">
    <name type="scientific">Perkinsus olseni</name>
    <name type="common">Perkinsus atlanticus</name>
    <dbReference type="NCBI Taxonomy" id="32597"/>
    <lineage>
        <taxon>Eukaryota</taxon>
        <taxon>Sar</taxon>
        <taxon>Alveolata</taxon>
        <taxon>Perkinsozoa</taxon>
        <taxon>Perkinsea</taxon>
        <taxon>Perkinsida</taxon>
        <taxon>Perkinsidae</taxon>
        <taxon>Perkinsus</taxon>
    </lineage>
</organism>
<dbReference type="GO" id="GO:0016459">
    <property type="term" value="C:myosin complex"/>
    <property type="evidence" value="ECO:0007669"/>
    <property type="project" value="UniProtKB-KW"/>
</dbReference>
<evidence type="ECO:0000256" key="5">
    <source>
        <dbReference type="ARBA" id="ARBA00023203"/>
    </source>
</evidence>
<evidence type="ECO:0000313" key="10">
    <source>
        <dbReference type="EMBL" id="KAF4657575.1"/>
    </source>
</evidence>
<dbReference type="InterPro" id="IPR000408">
    <property type="entry name" value="Reg_chr_condens"/>
</dbReference>
<feature type="compositionally biased region" description="Basic and acidic residues" evidence="8">
    <location>
        <begin position="1590"/>
        <end position="1603"/>
    </location>
</feature>
<dbReference type="PROSITE" id="PS50012">
    <property type="entry name" value="RCC1_3"/>
    <property type="match status" value="2"/>
</dbReference>
<dbReference type="Gene3D" id="1.20.5.190">
    <property type="match status" value="1"/>
</dbReference>
<evidence type="ECO:0000256" key="2">
    <source>
        <dbReference type="ARBA" id="ARBA00022840"/>
    </source>
</evidence>
<feature type="repeat" description="RCC1" evidence="6">
    <location>
        <begin position="1248"/>
        <end position="1302"/>
    </location>
</feature>
<evidence type="ECO:0000313" key="11">
    <source>
        <dbReference type="Proteomes" id="UP000570595"/>
    </source>
</evidence>
<sequence>MAQEVTTEEPSSPPHLSRRRRASLWSGQVGGDTYRVGDDVWITRDDELMFELAKVVSLPQASRNDGHPEVRVMPRSTSSSAARERMVPVSQLYRADGGSIDVETVNDISQLPLVNEPIVNDVIRRRYLSDSIYTAARPMLIAVNPFRDLDNTTADIATYYRNMVPDDRRIDEAAPHIFRIAAQALTAHYIGAGLVEEATHDDDNLIMSGGRGSSVASAYQSGVTPDAAELNLVNGVVEAAEGNVSILISGESGAGKTETCKHLMKFFTEPGTTTATADDEDSSSLCNALMAFNPILEAFGNAKTSRNDNSSRFGKLVKLYLSRPSSSCAAADDLRHHPTVAGGQVLSFLLEKSRICLHEEGERNYHIFYQLLRGGSPELLGPGGLGLDPQKESYKVLNGLLPSIAGVDDGKDYQVTMNAMITLGIENTQRFDICRVLAAILHIGQIEWQQHHHEGSNVDESTPCMPSDENRFILVAKLLGLHPEEFLKAVTVQTRRLPGNNVALTAGHGGDNLAAEVVNYAPVEPLLRVLQAPNYGCISHIESACLLQTGTDQSIMNAFTKAGYPLDLLTTGMIHQQRQKASSSSSSSKGMARKDNPADIFIIHHTAGSVTYNINGFRDKNMDRLSDDLYALISHTSNDVLKEAVAVASPSSEGAPQQQQQGGGARRSAYIAQKFVHSIDSLMAMLDPTEAFFVRCVKPNTQKKPRLYNSRNVVRQLHSLSVFHAIKMSSCGYCFRLPFRQFIHRYHPLRFLKDTSTATAAGANDDALLMAIGDGHGEEGQEECSHLLKRFLGDDYMKGAVLGKTMVLARKECHMVLEKSLTWVLSGILGPIATTIRKTLDHKRALEKFIIRSSRLVTIQSMLRSYLIRRTEMQRIQYRRSLITVALLQRKVYMFLVARAAAMQLQTASRNLLGMLVYERRRKNLEVMNASSVLQSYGRAALSRVRYECRKESRIKDRAARLIQGAMRKAYTRRSYAKNWVWRMLVWPMKRHYQVKVDAALFIQSAWRAHVVRRQNPHVLKMIQVARERVWRRVMVEQAKGLLTAVIQGFILRATMGRYTQAAIVIQTRMRGILRPRWMRLQLSSAIKIQSLWRAYVVRVRVAMAKARIVIVALDGCNRRRRRAMHHLWLTTLLQQYRDSSHSGLSIVHPEGGVSQQLIEGYVHTYRHYGPIMDFTEFQDGTRRSLAVVCRRASPCVVVWGSEPIGMSSSLPQVLPLPSCPKLHFTSVDTISCGVDHALLLVKYNNTSVIVALGSNTRGQCGVPKDRPELPTPEIILQPPEDGSRITSVAAGPFHSLCTLSSSSNDGTMVWGAADGISLPYHFPQDVFTPTPMPTTLRFNKVYANTCGNLAITSDGTLAAWSVNPKLGVMLGHMAGDDGNFSSPKVVSALSSPIAGVSTDGRRIIVLTSDGVLYYWGCIRSTCIPDNLSTAAPGIISGRGASAYECRVLQPLRVNIPYYTAPVAEVHLCDHCYGDRVVIRLVDGTLLGWDNMTMRYDTLHPGLFQYRHAHRAEAVRVVPSGTVLGVLPPHAGVAHHIQGVKKALSRIEPGTMDRNLRILPIKRGGVCNAPAVSRAPGPDRRSSLVIRDRVGGRVPPRDSRSKPPPDPPYPSIGHPQRTSSRHHKVPMMVLMQKAFGLGMIGYFIWKSWESPA</sequence>
<dbReference type="Gene3D" id="3.40.850.10">
    <property type="entry name" value="Kinesin motor domain"/>
    <property type="match status" value="3"/>
</dbReference>
<comment type="similarity">
    <text evidence="7">Belongs to the TRAFAC class myosin-kinesin ATPase superfamily. Myosin family.</text>
</comment>
<dbReference type="PROSITE" id="PS51456">
    <property type="entry name" value="MYOSIN_MOTOR"/>
    <property type="match status" value="1"/>
</dbReference>
<dbReference type="OrthoDB" id="312459at2759"/>
<feature type="region of interest" description="Disordered" evidence="8">
    <location>
        <begin position="647"/>
        <end position="666"/>
    </location>
</feature>
<dbReference type="PROSITE" id="PS50096">
    <property type="entry name" value="IQ"/>
    <property type="match status" value="3"/>
</dbReference>
<evidence type="ECO:0000259" key="9">
    <source>
        <dbReference type="PROSITE" id="PS51456"/>
    </source>
</evidence>
<feature type="region of interest" description="Actin-binding" evidence="7">
    <location>
        <begin position="679"/>
        <end position="701"/>
    </location>
</feature>
<dbReference type="PANTHER" id="PTHR13140:SF706">
    <property type="entry name" value="DILUTE CLASS UNCONVENTIONAL MYOSIN, ISOFORM C"/>
    <property type="match status" value="1"/>
</dbReference>
<name>A0A7J6LEB8_PEROL</name>
<dbReference type="EMBL" id="JABAHT010000348">
    <property type="protein sequence ID" value="KAF4657575.1"/>
    <property type="molecule type" value="Genomic_DNA"/>
</dbReference>
<keyword evidence="1 7" id="KW-0547">Nucleotide-binding</keyword>
<dbReference type="GO" id="GO:0007015">
    <property type="term" value="P:actin filament organization"/>
    <property type="evidence" value="ECO:0007669"/>
    <property type="project" value="TreeGrafter"/>
</dbReference>
<feature type="domain" description="Myosin motor" evidence="9">
    <location>
        <begin position="103"/>
        <end position="822"/>
    </location>
</feature>
<gene>
    <name evidence="10" type="primary">MYO1G</name>
    <name evidence="10" type="ORF">FOZ61_006180</name>
</gene>
<dbReference type="PRINTS" id="PR00193">
    <property type="entry name" value="MYOSINHEAVY"/>
</dbReference>
<dbReference type="GO" id="GO:0051015">
    <property type="term" value="F:actin filament binding"/>
    <property type="evidence" value="ECO:0007669"/>
    <property type="project" value="TreeGrafter"/>
</dbReference>
<dbReference type="InterPro" id="IPR036961">
    <property type="entry name" value="Kinesin_motor_dom_sf"/>
</dbReference>
<dbReference type="SMART" id="SM00242">
    <property type="entry name" value="MYSc"/>
    <property type="match status" value="1"/>
</dbReference>
<dbReference type="Pfam" id="PF00612">
    <property type="entry name" value="IQ"/>
    <property type="match status" value="2"/>
</dbReference>
<dbReference type="GO" id="GO:0005737">
    <property type="term" value="C:cytoplasm"/>
    <property type="evidence" value="ECO:0007669"/>
    <property type="project" value="TreeGrafter"/>
</dbReference>
<dbReference type="PANTHER" id="PTHR13140">
    <property type="entry name" value="MYOSIN"/>
    <property type="match status" value="1"/>
</dbReference>
<keyword evidence="2 7" id="KW-0067">ATP-binding</keyword>
<evidence type="ECO:0000256" key="8">
    <source>
        <dbReference type="SAM" id="MobiDB-lite"/>
    </source>
</evidence>
<comment type="caution">
    <text evidence="10">The sequence shown here is derived from an EMBL/GenBank/DDBJ whole genome shotgun (WGS) entry which is preliminary data.</text>
</comment>
<dbReference type="InterPro" id="IPR009091">
    <property type="entry name" value="RCC1/BLIP-II"/>
</dbReference>
<feature type="repeat" description="RCC1" evidence="6">
    <location>
        <begin position="1356"/>
        <end position="1410"/>
    </location>
</feature>
<protein>
    <submittedName>
        <fullName evidence="10">Unconventional myosin-Ig</fullName>
    </submittedName>
</protein>
<dbReference type="InterPro" id="IPR027417">
    <property type="entry name" value="P-loop_NTPase"/>
</dbReference>
<evidence type="ECO:0000256" key="4">
    <source>
        <dbReference type="ARBA" id="ARBA00023175"/>
    </source>
</evidence>
<dbReference type="SUPFAM" id="SSF50985">
    <property type="entry name" value="RCC1/BLIP-II"/>
    <property type="match status" value="1"/>
</dbReference>
<keyword evidence="3 7" id="KW-0518">Myosin</keyword>
<reference evidence="10 11" key="1">
    <citation type="submission" date="2020-04" db="EMBL/GenBank/DDBJ databases">
        <title>Perkinsus olseni comparative genomics.</title>
        <authorList>
            <person name="Bogema D.R."/>
        </authorList>
    </citation>
    <scope>NUCLEOTIDE SEQUENCE [LARGE SCALE GENOMIC DNA]</scope>
    <source>
        <strain evidence="10">ATCC PRA-179</strain>
    </source>
</reference>
<keyword evidence="4 7" id="KW-0505">Motor protein</keyword>
<feature type="compositionally biased region" description="Low complexity" evidence="8">
    <location>
        <begin position="648"/>
        <end position="660"/>
    </location>
</feature>
<feature type="region of interest" description="Disordered" evidence="8">
    <location>
        <begin position="1"/>
        <end position="24"/>
    </location>
</feature>
<dbReference type="SMART" id="SM00015">
    <property type="entry name" value="IQ"/>
    <property type="match status" value="3"/>
</dbReference>
<evidence type="ECO:0000256" key="1">
    <source>
        <dbReference type="ARBA" id="ARBA00022741"/>
    </source>
</evidence>
<dbReference type="GO" id="GO:0000146">
    <property type="term" value="F:microfilament motor activity"/>
    <property type="evidence" value="ECO:0007669"/>
    <property type="project" value="TreeGrafter"/>
</dbReference>
<accession>A0A7J6LEB8</accession>
<feature type="region of interest" description="Disordered" evidence="8">
    <location>
        <begin position="1590"/>
        <end position="1623"/>
    </location>
</feature>
<keyword evidence="5 7" id="KW-0009">Actin-binding</keyword>
<dbReference type="Pfam" id="PF00063">
    <property type="entry name" value="Myosin_head"/>
    <property type="match status" value="3"/>
</dbReference>
<dbReference type="Gene3D" id="1.20.58.530">
    <property type="match status" value="1"/>
</dbReference>
<evidence type="ECO:0000256" key="7">
    <source>
        <dbReference type="PROSITE-ProRule" id="PRU00782"/>
    </source>
</evidence>
<evidence type="ECO:0000256" key="6">
    <source>
        <dbReference type="PROSITE-ProRule" id="PRU00235"/>
    </source>
</evidence>
<dbReference type="Proteomes" id="UP000570595">
    <property type="component" value="Unassembled WGS sequence"/>
</dbReference>
<dbReference type="SUPFAM" id="SSF52540">
    <property type="entry name" value="P-loop containing nucleoside triphosphate hydrolases"/>
    <property type="match status" value="2"/>
</dbReference>
<dbReference type="Gene3D" id="2.130.10.30">
    <property type="entry name" value="Regulator of chromosome condensation 1/beta-lactamase-inhibitor protein II"/>
    <property type="match status" value="1"/>
</dbReference>
<evidence type="ECO:0000256" key="3">
    <source>
        <dbReference type="ARBA" id="ARBA00023123"/>
    </source>
</evidence>
<feature type="region of interest" description="Disordered" evidence="8">
    <location>
        <begin position="65"/>
        <end position="85"/>
    </location>
</feature>
<dbReference type="CDD" id="cd00124">
    <property type="entry name" value="MYSc"/>
    <property type="match status" value="1"/>
</dbReference>
<dbReference type="InterPro" id="IPR000048">
    <property type="entry name" value="IQ_motif_EF-hand-BS"/>
</dbReference>
<feature type="binding site" evidence="7">
    <location>
        <begin position="250"/>
        <end position="257"/>
    </location>
    <ligand>
        <name>ATP</name>
        <dbReference type="ChEBI" id="CHEBI:30616"/>
    </ligand>
</feature>